<dbReference type="AlphaFoldDB" id="X0UW07"/>
<proteinExistence type="predicted"/>
<organism evidence="1">
    <name type="scientific">marine sediment metagenome</name>
    <dbReference type="NCBI Taxonomy" id="412755"/>
    <lineage>
        <taxon>unclassified sequences</taxon>
        <taxon>metagenomes</taxon>
        <taxon>ecological metagenomes</taxon>
    </lineage>
</organism>
<sequence>SGSIIGIEVDEVQAGGSLTIERNAISGNQTGIKLLADVADGAIQFNDITGNNTGLEILAVGSDAGADFNWWGDISGPEKETNNPGGTGDKIVGAVGYEPWLTRVFQTVLDDNIAYFGFAWVNVSAGWNIISTPIALDPGADTWGEYIALGDGLDVHATSPAYYFDSQTQAWVAPTSNYVLKPCDAIYVRMASADVAPILYSPNLSVPSKQLYSGWNLVSPAYVAGTGLKANEALVSVAEVTGGLTGYKLVVSPPANQSSWIYTGGTIADWD</sequence>
<protein>
    <recommendedName>
        <fullName evidence="2">Right handed beta helix domain-containing protein</fullName>
    </recommendedName>
</protein>
<feature type="non-terminal residue" evidence="1">
    <location>
        <position position="271"/>
    </location>
</feature>
<gene>
    <name evidence="1" type="ORF">S01H1_34542</name>
</gene>
<reference evidence="1" key="1">
    <citation type="journal article" date="2014" name="Front. Microbiol.">
        <title>High frequency of phylogenetically diverse reductive dehalogenase-homologous genes in deep subseafloor sedimentary metagenomes.</title>
        <authorList>
            <person name="Kawai M."/>
            <person name="Futagami T."/>
            <person name="Toyoda A."/>
            <person name="Takaki Y."/>
            <person name="Nishi S."/>
            <person name="Hori S."/>
            <person name="Arai W."/>
            <person name="Tsubouchi T."/>
            <person name="Morono Y."/>
            <person name="Uchiyama I."/>
            <person name="Ito T."/>
            <person name="Fujiyama A."/>
            <person name="Inagaki F."/>
            <person name="Takami H."/>
        </authorList>
    </citation>
    <scope>NUCLEOTIDE SEQUENCE</scope>
    <source>
        <strain evidence="1">Expedition CK06-06</strain>
    </source>
</reference>
<name>X0UW07_9ZZZZ</name>
<comment type="caution">
    <text evidence="1">The sequence shown here is derived from an EMBL/GenBank/DDBJ whole genome shotgun (WGS) entry which is preliminary data.</text>
</comment>
<accession>X0UW07</accession>
<evidence type="ECO:0008006" key="2">
    <source>
        <dbReference type="Google" id="ProtNLM"/>
    </source>
</evidence>
<evidence type="ECO:0000313" key="1">
    <source>
        <dbReference type="EMBL" id="GAG04473.1"/>
    </source>
</evidence>
<dbReference type="EMBL" id="BARS01021514">
    <property type="protein sequence ID" value="GAG04473.1"/>
    <property type="molecule type" value="Genomic_DNA"/>
</dbReference>
<feature type="non-terminal residue" evidence="1">
    <location>
        <position position="1"/>
    </location>
</feature>